<dbReference type="EMBL" id="MAXA01000036">
    <property type="protein sequence ID" value="OHV43067.1"/>
    <property type="molecule type" value="Genomic_DNA"/>
</dbReference>
<comment type="caution">
    <text evidence="2">The sequence shown here is derived from an EMBL/GenBank/DDBJ whole genome shotgun (WGS) entry which is preliminary data.</text>
</comment>
<proteinExistence type="predicted"/>
<evidence type="ECO:0000313" key="3">
    <source>
        <dbReference type="Proteomes" id="UP000179769"/>
    </source>
</evidence>
<evidence type="ECO:0000256" key="1">
    <source>
        <dbReference type="SAM" id="MobiDB-lite"/>
    </source>
</evidence>
<organism evidence="2 3">
    <name type="scientific">Parafrankia soli</name>
    <dbReference type="NCBI Taxonomy" id="2599596"/>
    <lineage>
        <taxon>Bacteria</taxon>
        <taxon>Bacillati</taxon>
        <taxon>Actinomycetota</taxon>
        <taxon>Actinomycetes</taxon>
        <taxon>Frankiales</taxon>
        <taxon>Frankiaceae</taxon>
        <taxon>Parafrankia</taxon>
    </lineage>
</organism>
<accession>A0A1S1RAQ4</accession>
<dbReference type="RefSeq" id="WP_071060029.1">
    <property type="nucleotide sequence ID" value="NZ_MAXA01000036.1"/>
</dbReference>
<dbReference type="OrthoDB" id="3214906at2"/>
<sequence>MGQQARNDTKTRTGQPVRPSAREARPRARAATHTAPAGQGLSDEEMARQVTDQTSHDRLAESFFEGERGGARSDVEAAKFRDAKQPE</sequence>
<evidence type="ECO:0000313" key="2">
    <source>
        <dbReference type="EMBL" id="OHV43067.1"/>
    </source>
</evidence>
<dbReference type="AlphaFoldDB" id="A0A1S1RAQ4"/>
<reference evidence="3" key="1">
    <citation type="submission" date="2016-07" db="EMBL/GenBank/DDBJ databases">
        <title>Frankia sp. NRRL B-16219 Genome sequencing.</title>
        <authorList>
            <person name="Ghodhbane-Gtari F."/>
            <person name="Swanson E."/>
            <person name="Gueddou A."/>
            <person name="Louati M."/>
            <person name="Nouioui I."/>
            <person name="Hezbri K."/>
            <person name="Abebe-Akele F."/>
            <person name="Simpson S."/>
            <person name="Morris K."/>
            <person name="Thomas K."/>
            <person name="Gtari M."/>
            <person name="Tisa L.S."/>
        </authorList>
    </citation>
    <scope>NUCLEOTIDE SEQUENCE [LARGE SCALE GENOMIC DNA]</scope>
    <source>
        <strain evidence="3">NRRL B-16219</strain>
    </source>
</reference>
<dbReference type="Proteomes" id="UP000179769">
    <property type="component" value="Unassembled WGS sequence"/>
</dbReference>
<protein>
    <submittedName>
        <fullName evidence="2">Uncharacterized protein</fullName>
    </submittedName>
</protein>
<name>A0A1S1RAQ4_9ACTN</name>
<feature type="region of interest" description="Disordered" evidence="1">
    <location>
        <begin position="1"/>
        <end position="87"/>
    </location>
</feature>
<feature type="compositionally biased region" description="Basic and acidic residues" evidence="1">
    <location>
        <begin position="54"/>
        <end position="87"/>
    </location>
</feature>
<keyword evidence="3" id="KW-1185">Reference proteome</keyword>
<gene>
    <name evidence="2" type="ORF">BBK14_10540</name>
</gene>